<protein>
    <submittedName>
        <fullName evidence="8">N-acyl homoserine lactonase family protein</fullName>
    </submittedName>
</protein>
<dbReference type="InterPro" id="IPR036866">
    <property type="entry name" value="RibonucZ/Hydroxyglut_hydro"/>
</dbReference>
<dbReference type="InterPro" id="IPR001279">
    <property type="entry name" value="Metallo-B-lactamas"/>
</dbReference>
<keyword evidence="4" id="KW-0378">Hydrolase</keyword>
<feature type="region of interest" description="Disordered" evidence="6">
    <location>
        <begin position="238"/>
        <end position="257"/>
    </location>
</feature>
<evidence type="ECO:0000259" key="7">
    <source>
        <dbReference type="SMART" id="SM00849"/>
    </source>
</evidence>
<feature type="domain" description="Metallo-beta-lactamase" evidence="7">
    <location>
        <begin position="38"/>
        <end position="238"/>
    </location>
</feature>
<evidence type="ECO:0000256" key="2">
    <source>
        <dbReference type="ARBA" id="ARBA00007749"/>
    </source>
</evidence>
<dbReference type="Proteomes" id="UP001499967">
    <property type="component" value="Unassembled WGS sequence"/>
</dbReference>
<dbReference type="EMBL" id="BAAAHP010000166">
    <property type="protein sequence ID" value="GAA0896227.1"/>
    <property type="molecule type" value="Genomic_DNA"/>
</dbReference>
<evidence type="ECO:0000313" key="9">
    <source>
        <dbReference type="Proteomes" id="UP001499967"/>
    </source>
</evidence>
<evidence type="ECO:0000256" key="5">
    <source>
        <dbReference type="ARBA" id="ARBA00022833"/>
    </source>
</evidence>
<dbReference type="SUPFAM" id="SSF56281">
    <property type="entry name" value="Metallo-hydrolase/oxidoreductase"/>
    <property type="match status" value="1"/>
</dbReference>
<comment type="cofactor">
    <cofactor evidence="1">
        <name>Zn(2+)</name>
        <dbReference type="ChEBI" id="CHEBI:29105"/>
    </cofactor>
</comment>
<reference evidence="9" key="1">
    <citation type="journal article" date="2019" name="Int. J. Syst. Evol. Microbiol.">
        <title>The Global Catalogue of Microorganisms (GCM) 10K type strain sequencing project: providing services to taxonomists for standard genome sequencing and annotation.</title>
        <authorList>
            <consortium name="The Broad Institute Genomics Platform"/>
            <consortium name="The Broad Institute Genome Sequencing Center for Infectious Disease"/>
            <person name="Wu L."/>
            <person name="Ma J."/>
        </authorList>
    </citation>
    <scope>NUCLEOTIDE SEQUENCE [LARGE SCALE GENOMIC DNA]</scope>
    <source>
        <strain evidence="9">JCM 11117</strain>
    </source>
</reference>
<gene>
    <name evidence="8" type="ORF">GCM10009559_54370</name>
</gene>
<dbReference type="PANTHER" id="PTHR42978:SF7">
    <property type="entry name" value="METALLO-HYDROLASE RV2300C-RELATED"/>
    <property type="match status" value="1"/>
</dbReference>
<comment type="similarity">
    <text evidence="2">Belongs to the metallo-beta-lactamase superfamily.</text>
</comment>
<dbReference type="CDD" id="cd07729">
    <property type="entry name" value="AHL_lactonase_MBL-fold"/>
    <property type="match status" value="1"/>
</dbReference>
<dbReference type="Pfam" id="PF00753">
    <property type="entry name" value="Lactamase_B"/>
    <property type="match status" value="1"/>
</dbReference>
<name>A0ABP3YJY4_9PSEU</name>
<sequence length="257" mass="27932">MSATYEVYALRYATLPDRSRRENFLHSQGADDEPMPLDYYVWLVRGGGRTIVVDTGCTPQVAAARGRTFLHTVPDLLAEVGVTAADVADVVLTHLHYDHAGGTGWFPGATFHVQRSEQSYATGPPMAHPLLAQPFEPADVSEVVRLVHAGRVRLHDGRADLADGVELHRIGGHTGGLQVVRVRTDAGWLVLASDALHFTENRTTGNPFPLVVDVAEMLEGFRTCERLATRDELVVPGHDPAVRHGAQGTNPDVVRLA</sequence>
<dbReference type="SMART" id="SM00849">
    <property type="entry name" value="Lactamase_B"/>
    <property type="match status" value="1"/>
</dbReference>
<keyword evidence="9" id="KW-1185">Reference proteome</keyword>
<keyword evidence="5" id="KW-0862">Zinc</keyword>
<comment type="caution">
    <text evidence="8">The sequence shown here is derived from an EMBL/GenBank/DDBJ whole genome shotgun (WGS) entry which is preliminary data.</text>
</comment>
<evidence type="ECO:0000256" key="6">
    <source>
        <dbReference type="SAM" id="MobiDB-lite"/>
    </source>
</evidence>
<accession>A0ABP3YJY4</accession>
<evidence type="ECO:0000313" key="8">
    <source>
        <dbReference type="EMBL" id="GAA0896227.1"/>
    </source>
</evidence>
<dbReference type="RefSeq" id="WP_343944440.1">
    <property type="nucleotide sequence ID" value="NZ_BAAAHP010000166.1"/>
</dbReference>
<proteinExistence type="inferred from homology"/>
<dbReference type="InterPro" id="IPR051013">
    <property type="entry name" value="MBL_superfamily_lactonases"/>
</dbReference>
<evidence type="ECO:0000256" key="4">
    <source>
        <dbReference type="ARBA" id="ARBA00022801"/>
    </source>
</evidence>
<dbReference type="PANTHER" id="PTHR42978">
    <property type="entry name" value="QUORUM-QUENCHING LACTONASE YTNP-RELATED-RELATED"/>
    <property type="match status" value="1"/>
</dbReference>
<evidence type="ECO:0000256" key="3">
    <source>
        <dbReference type="ARBA" id="ARBA00022723"/>
    </source>
</evidence>
<dbReference type="Gene3D" id="3.60.15.10">
    <property type="entry name" value="Ribonuclease Z/Hydroxyacylglutathione hydrolase-like"/>
    <property type="match status" value="1"/>
</dbReference>
<evidence type="ECO:0000256" key="1">
    <source>
        <dbReference type="ARBA" id="ARBA00001947"/>
    </source>
</evidence>
<keyword evidence="3" id="KW-0479">Metal-binding</keyword>
<organism evidence="8 9">
    <name type="scientific">Pseudonocardia zijingensis</name>
    <dbReference type="NCBI Taxonomy" id="153376"/>
    <lineage>
        <taxon>Bacteria</taxon>
        <taxon>Bacillati</taxon>
        <taxon>Actinomycetota</taxon>
        <taxon>Actinomycetes</taxon>
        <taxon>Pseudonocardiales</taxon>
        <taxon>Pseudonocardiaceae</taxon>
        <taxon>Pseudonocardia</taxon>
    </lineage>
</organism>